<proteinExistence type="predicted"/>
<protein>
    <submittedName>
        <fullName evidence="2">Uncharacterized protein</fullName>
    </submittedName>
</protein>
<evidence type="ECO:0000313" key="2">
    <source>
        <dbReference type="EMBL" id="MBC1490123.1"/>
    </source>
</evidence>
<gene>
    <name evidence="2" type="ORF">HCJ38_14115</name>
</gene>
<dbReference type="RefSeq" id="WP_185381628.1">
    <property type="nucleotide sequence ID" value="NZ_JAASTW010000026.1"/>
</dbReference>
<dbReference type="AlphaFoldDB" id="A0A7X0XA12"/>
<accession>A0A7X0XA12</accession>
<evidence type="ECO:0000313" key="3">
    <source>
        <dbReference type="Proteomes" id="UP000561617"/>
    </source>
</evidence>
<feature type="region of interest" description="Disordered" evidence="1">
    <location>
        <begin position="124"/>
        <end position="148"/>
    </location>
</feature>
<evidence type="ECO:0000256" key="1">
    <source>
        <dbReference type="SAM" id="MobiDB-lite"/>
    </source>
</evidence>
<reference evidence="2 3" key="1">
    <citation type="submission" date="2020-03" db="EMBL/GenBank/DDBJ databases">
        <title>Soil Listeria distribution.</title>
        <authorList>
            <person name="Liao J."/>
            <person name="Wiedmann M."/>
        </authorList>
    </citation>
    <scope>NUCLEOTIDE SEQUENCE [LARGE SCALE GENOMIC DNA]</scope>
    <source>
        <strain evidence="2 3">FSL L7-1554</strain>
    </source>
</reference>
<dbReference type="Proteomes" id="UP000561617">
    <property type="component" value="Unassembled WGS sequence"/>
</dbReference>
<sequence>MVQKHINFREADKTPFGLAYLEKQNGRFELKPSQTIEKIFEEHAQLLAEKESNLVNERLKKDVGLIRLRTGYADKNTQILIELLNTLIFHLGVPHAVLTTVQQTTPLLEAKQKVEDMIKANMEKKAGKTKEITTQQTTEKNTLDGTDN</sequence>
<comment type="caution">
    <text evidence="2">The sequence shown here is derived from an EMBL/GenBank/DDBJ whole genome shotgun (WGS) entry which is preliminary data.</text>
</comment>
<dbReference type="EMBL" id="JAASTW010000026">
    <property type="protein sequence ID" value="MBC1490123.1"/>
    <property type="molecule type" value="Genomic_DNA"/>
</dbReference>
<organism evidence="2 3">
    <name type="scientific">Listeria immobilis</name>
    <dbReference type="NCBI Taxonomy" id="2713502"/>
    <lineage>
        <taxon>Bacteria</taxon>
        <taxon>Bacillati</taxon>
        <taxon>Bacillota</taxon>
        <taxon>Bacilli</taxon>
        <taxon>Bacillales</taxon>
        <taxon>Listeriaceae</taxon>
        <taxon>Listeria</taxon>
    </lineage>
</organism>
<name>A0A7X0XA12_9LIST</name>